<protein>
    <submittedName>
        <fullName evidence="1">Uncharacterized protein</fullName>
    </submittedName>
</protein>
<dbReference type="AlphaFoldDB" id="A0A1A3TXW3"/>
<dbReference type="Proteomes" id="UP000093759">
    <property type="component" value="Unassembled WGS sequence"/>
</dbReference>
<comment type="caution">
    <text evidence="1">The sequence shown here is derived from an EMBL/GenBank/DDBJ whole genome shotgun (WGS) entry which is preliminary data.</text>
</comment>
<organism evidence="1 2">
    <name type="scientific">Mycolicibacter sinensis (strain JDM601)</name>
    <name type="common">Mycobacterium sinense</name>
    <dbReference type="NCBI Taxonomy" id="875328"/>
    <lineage>
        <taxon>Bacteria</taxon>
        <taxon>Bacillati</taxon>
        <taxon>Actinomycetota</taxon>
        <taxon>Actinomycetes</taxon>
        <taxon>Mycobacteriales</taxon>
        <taxon>Mycobacteriaceae</taxon>
        <taxon>Mycolicibacter</taxon>
    </lineage>
</organism>
<reference evidence="2" key="1">
    <citation type="submission" date="2016-06" db="EMBL/GenBank/DDBJ databases">
        <authorList>
            <person name="Sutton G."/>
            <person name="Brinkac L."/>
            <person name="Sanka R."/>
            <person name="Adams M."/>
            <person name="Lau E."/>
            <person name="Garcia-Basteiro A."/>
            <person name="Lopez-Varela E."/>
            <person name="Palencia S."/>
        </authorList>
    </citation>
    <scope>NUCLEOTIDE SEQUENCE [LARGE SCALE GENOMIC DNA]</scope>
    <source>
        <strain evidence="2">1274684.2</strain>
    </source>
</reference>
<proteinExistence type="predicted"/>
<evidence type="ECO:0000313" key="2">
    <source>
        <dbReference type="Proteomes" id="UP000093759"/>
    </source>
</evidence>
<gene>
    <name evidence="1" type="ORF">A5648_03705</name>
</gene>
<sequence length="126" mass="14035">MTWNQFHQRMAFMTDMIERAAEDPGSALHFNGNASDVERLFGSEEGLLLALQQRWMTALAAKLDQAHYDGVPAELARAELAEQQPGLRALLDAAALRSERVRRLQNREPGIAMLFDGLPFGLQTIA</sequence>
<name>A0A1A3TXW3_MYCSD</name>
<evidence type="ECO:0000313" key="1">
    <source>
        <dbReference type="EMBL" id="OBK87476.1"/>
    </source>
</evidence>
<accession>A0A1A3TXW3</accession>
<dbReference type="EMBL" id="LZMF01000073">
    <property type="protein sequence ID" value="OBK87476.1"/>
    <property type="molecule type" value="Genomic_DNA"/>
</dbReference>